<name>A0ACC3S935_9PEZI</name>
<proteinExistence type="predicted"/>
<comment type="caution">
    <text evidence="1">The sequence shown here is derived from an EMBL/GenBank/DDBJ whole genome shotgun (WGS) entry which is preliminary data.</text>
</comment>
<dbReference type="EMBL" id="JAMKPW020000032">
    <property type="protein sequence ID" value="KAK8203139.1"/>
    <property type="molecule type" value="Genomic_DNA"/>
</dbReference>
<keyword evidence="2" id="KW-1185">Reference proteome</keyword>
<accession>A0ACC3S935</accession>
<reference evidence="1" key="1">
    <citation type="submission" date="2024-02" db="EMBL/GenBank/DDBJ databases">
        <title>Metagenome Assembled Genome of Zalaria obscura JY119.</title>
        <authorList>
            <person name="Vighnesh L."/>
            <person name="Jagadeeshwari U."/>
            <person name="Venkata Ramana C."/>
            <person name="Sasikala C."/>
        </authorList>
    </citation>
    <scope>NUCLEOTIDE SEQUENCE</scope>
    <source>
        <strain evidence="1">JY119</strain>
    </source>
</reference>
<evidence type="ECO:0000313" key="1">
    <source>
        <dbReference type="EMBL" id="KAK8203139.1"/>
    </source>
</evidence>
<dbReference type="Proteomes" id="UP001320706">
    <property type="component" value="Unassembled WGS sequence"/>
</dbReference>
<sequence length="1136" mass="116716">MDKTVFSRFILNGAYNTRAYPTAYCDYPNGFSFPKLVETMGPASTSVCTWATESRAYPSHPPYSPQPGPGYIAQWDLEGLNWVMKEDQETGDVGFFDRHFPTLYSDISSCPGFTVAPITALYGAYSVMATLTSYQSDFGFTPSPTTSSTTPSSSSAIASRTPSTTSVQETSTTSISSAAASTSPATTHSPAKETVVSNSDTAVIQPSMSPGPSSSSADQDYSSLVDIVFSAASASESGAGVSSQEASGTQSYANTDSTSESGRPPTLTSASEASSYPHTASYSPSSARPSQSSTSKTYGIAASPAAHSVTALGVTTSSQEAPSITIGSEVIPLSYASSSAGLVLPNRETLAPGSATIYSGVTISLPSANSANEVLIGTKAVTLPAPESLTIGSEAVPVSYASNSAGLVLPNGNTLSPGSAITYNGVTISLLPSQTYPAIVVGTSTVTPPTPLTIGSEAIPISYAPSSADLILPNGHTLRPGSATTYNGITISLASSAANEVIIGSSTVNLPAIAVSATALPSATAPPSLLGHPISYAPSSAGIVLPNGETLAPGSATTISGTAVFLAKGETAVVVGSSTVALPPPSGTTLGSHGTSGMQSATRAPAGSGSGGSQTTGGLGDYIASGIGGVASSSGNASSSVPLQQTTNGAMGVWEEGCEKVLSRSILVSIQQPGAMSTAPPVTPARRKQVLKVLFISLLLDLISFTFILPLFPKLLEFYRTLESSSNRSPTSPPTLLTHILTLLNTYKNSFARPINDRYDIVLLGGALGSLFSLCQAIASPLIGRLSDRHGRRTALLWSMCGNILSVALWVAATDFRTFLLSRVVGGLSEGNVQLALAMATDISDERQRGATMALVGACFSIAFTFGPALGAALGTWQVVQGNPFAVAAGVSLLLIVTETVYLYFALPETLPAKEQQHLNGSTTTASSSDTTTTNKEPNAPQPSSKETSDATPRTNSHTLLNLTHLTFILFFSGIEFSLPFMTYDLFAYSSAQTGKLLGFIGLIASVLQGSVTRRLHPLRCVQLGVVSCAAAFFLLARTESQTALYSAAALLAVTSATVVSGLTSLSSFEAGKGERGGKLGNHRSFGQLGRSLGPLAFCTLYWWAGRDVAYRVGGAGMVGVVGLVFGGLRMPATRG</sequence>
<evidence type="ECO:0000313" key="2">
    <source>
        <dbReference type="Proteomes" id="UP001320706"/>
    </source>
</evidence>
<protein>
    <submittedName>
        <fullName evidence="1">Uncharacterized protein</fullName>
    </submittedName>
</protein>
<organism evidence="1 2">
    <name type="scientific">Zalaria obscura</name>
    <dbReference type="NCBI Taxonomy" id="2024903"/>
    <lineage>
        <taxon>Eukaryota</taxon>
        <taxon>Fungi</taxon>
        <taxon>Dikarya</taxon>
        <taxon>Ascomycota</taxon>
        <taxon>Pezizomycotina</taxon>
        <taxon>Dothideomycetes</taxon>
        <taxon>Dothideomycetidae</taxon>
        <taxon>Dothideales</taxon>
        <taxon>Zalariaceae</taxon>
        <taxon>Zalaria</taxon>
    </lineage>
</organism>
<gene>
    <name evidence="1" type="ORF">M8818_005364</name>
</gene>